<accession>A0A2H9RCP9</accession>
<accession>A0A2H9MML9</accession>
<dbReference type="EMBL" id="PFIH01000056">
    <property type="protein sequence ID" value="PIX27941.1"/>
    <property type="molecule type" value="Genomic_DNA"/>
</dbReference>
<evidence type="ECO:0000313" key="10">
    <source>
        <dbReference type="Proteomes" id="UP000228874"/>
    </source>
</evidence>
<sequence>MKKKIQNTHYELRDFVIRGKTIFRVLLFLIASTLFTLSIISYIQARFSLFFTNEGIEGIFLFFGLLGFVLFICGGILMGKFKN</sequence>
<dbReference type="Proteomes" id="UP000231449">
    <property type="component" value="Unassembled WGS sequence"/>
</dbReference>
<evidence type="ECO:0000313" key="2">
    <source>
        <dbReference type="EMBL" id="PIN66416.1"/>
    </source>
</evidence>
<dbReference type="Proteomes" id="UP000231232">
    <property type="component" value="Unassembled WGS sequence"/>
</dbReference>
<proteinExistence type="predicted"/>
<evidence type="ECO:0000313" key="9">
    <source>
        <dbReference type="EMBL" id="PJC01224.1"/>
    </source>
</evidence>
<reference evidence="10 11" key="1">
    <citation type="submission" date="2017-09" db="EMBL/GenBank/DDBJ databases">
        <title>Depth-based differentiation of microbial function through sediment-hosted aquifers and enrichment of novel symbionts in the deep terrestrial subsurface.</title>
        <authorList>
            <person name="Probst A.J."/>
            <person name="Ladd B."/>
            <person name="Jarett J.K."/>
            <person name="Geller-Mcgrath D.E."/>
            <person name="Sieber C.M.K."/>
            <person name="Emerson J.B."/>
            <person name="Anantharaman K."/>
            <person name="Thomas B.C."/>
            <person name="Malmstrom R."/>
            <person name="Stieglmeier M."/>
            <person name="Klingl A."/>
            <person name="Woyke T."/>
            <person name="Ryan C.M."/>
            <person name="Banfield J.F."/>
        </authorList>
    </citation>
    <scope>NUCLEOTIDE SEQUENCE [LARGE SCALE GENOMIC DNA]</scope>
</reference>
<evidence type="ECO:0000313" key="8">
    <source>
        <dbReference type="EMBL" id="PJB03564.1"/>
    </source>
</evidence>
<reference evidence="2 12" key="2">
    <citation type="submission" date="2017-09" db="EMBL/GenBank/DDBJ databases">
        <title>Depth-based differentiation of microbial function through sediment-hosted aquifers and enrichment of novel symbionts in the deep terrestrial subsurface.</title>
        <authorList>
            <person name="Probst A.J."/>
            <person name="Ladd B."/>
            <person name="Jarett J.K."/>
            <person name="Geller-Mcgrath D.E."/>
            <person name="Sieber C.M."/>
            <person name="Emerson J.B."/>
            <person name="Anantharaman K."/>
            <person name="Thomas B.C."/>
            <person name="Malmstrom R."/>
            <person name="Stieglmeier M."/>
            <person name="Klingl A."/>
            <person name="Woyke T."/>
            <person name="Ryan C.M."/>
            <person name="Banfield J.F."/>
        </authorList>
    </citation>
    <scope>NUCLEOTIDE SEQUENCE [LARGE SCALE GENOMIC DNA]</scope>
    <source>
        <strain evidence="4">CG02_land_8_20_14_3_00_31_209</strain>
        <strain evidence="3">CG03_land_8_20_14_0_80_31_114</strain>
        <strain evidence="5">CG17_big_fil_post_rev_8_21_14_2_50_31_73</strain>
        <strain evidence="2">CG18_big_fil_WC_8_21_14_2_50_31_19</strain>
        <strain evidence="7">CG_4_10_14_0_8_um_filter_31_133</strain>
        <strain evidence="6">CG_4_8_14_3_um_filter</strain>
        <strain evidence="9">CG_4_9_14_0_8_um_filter_31_21</strain>
        <strain evidence="8">CG_4_9_14_3_um_filter_31_125</strain>
    </source>
</reference>
<dbReference type="Proteomes" id="UP000230713">
    <property type="component" value="Unassembled WGS sequence"/>
</dbReference>
<keyword evidence="1" id="KW-1133">Transmembrane helix</keyword>
<evidence type="ECO:0000313" key="5">
    <source>
        <dbReference type="EMBL" id="PIV89748.1"/>
    </source>
</evidence>
<dbReference type="Proteomes" id="UP000230477">
    <property type="component" value="Unassembled WGS sequence"/>
</dbReference>
<dbReference type="EMBL" id="PETW01000042">
    <property type="protein sequence ID" value="PIV46275.1"/>
    <property type="molecule type" value="Genomic_DNA"/>
</dbReference>
<accession>A0A2H9PAA3</accession>
<feature type="transmembrane region" description="Helical" evidence="1">
    <location>
        <begin position="55"/>
        <end position="78"/>
    </location>
</feature>
<evidence type="ECO:0000256" key="1">
    <source>
        <dbReference type="SAM" id="Phobius"/>
    </source>
</evidence>
<comment type="caution">
    <text evidence="2">The sequence shown here is derived from an EMBL/GenBank/DDBJ whole genome shotgun (WGS) entry which is preliminary data.</text>
</comment>
<protein>
    <submittedName>
        <fullName evidence="2">Uncharacterized protein</fullName>
    </submittedName>
</protein>
<accession>A0A2H9M1W7</accession>
<dbReference type="EMBL" id="PFUW01000040">
    <property type="protein sequence ID" value="PJB03564.1"/>
    <property type="molecule type" value="Genomic_DNA"/>
</dbReference>
<feature type="transmembrane region" description="Helical" evidence="1">
    <location>
        <begin position="21"/>
        <end position="43"/>
    </location>
</feature>
<keyword evidence="1" id="KW-0812">Transmembrane</keyword>
<accession>A0A2H9QRT3</accession>
<evidence type="ECO:0000313" key="12">
    <source>
        <dbReference type="Proteomes" id="UP000229789"/>
    </source>
</evidence>
<evidence type="ECO:0000313" key="3">
    <source>
        <dbReference type="EMBL" id="PIV13562.1"/>
    </source>
</evidence>
<gene>
    <name evidence="9" type="ORF">CO072_01975</name>
    <name evidence="8" type="ORF">CO124_02270</name>
    <name evidence="4" type="ORF">COS22_02375</name>
    <name evidence="3" type="ORF">COS45_02320</name>
    <name evidence="5" type="ORF">COW47_01245</name>
    <name evidence="2" type="ORF">COW69_02470</name>
    <name evidence="7" type="ORF">COY63_00740</name>
    <name evidence="6" type="ORF">COZ66_02260</name>
</gene>
<dbReference type="EMBL" id="PFMG01000016">
    <property type="protein sequence ID" value="PIY99965.1"/>
    <property type="molecule type" value="Genomic_DNA"/>
</dbReference>
<dbReference type="EMBL" id="PFSX01000051">
    <property type="protein sequence ID" value="PJC01224.1"/>
    <property type="molecule type" value="Genomic_DNA"/>
</dbReference>
<accession>A0A2G9LIP4</accession>
<dbReference type="EMBL" id="PEUT01000055">
    <property type="protein sequence ID" value="PIV13562.1"/>
    <property type="molecule type" value="Genomic_DNA"/>
</dbReference>
<evidence type="ECO:0000313" key="11">
    <source>
        <dbReference type="Proteomes" id="UP000228888"/>
    </source>
</evidence>
<name>A0A2G9LIP4_HUBC1</name>
<organism evidence="2 12">
    <name type="scientific">Huberarchaeum crystalense</name>
    <dbReference type="NCBI Taxonomy" id="2014257"/>
    <lineage>
        <taxon>Archaea</taxon>
        <taxon>Candidatus Huberarchaeota</taxon>
        <taxon>Candidatus Huberarchaeia</taxon>
        <taxon>Candidatus Huberarchaeales</taxon>
        <taxon>Candidatus Huberarchaeaceae</taxon>
        <taxon>Candidatus Huberarchaeum</taxon>
    </lineage>
</organism>
<dbReference type="Proteomes" id="UP000228874">
    <property type="component" value="Unassembled WGS sequence"/>
</dbReference>
<accession>A0A2H9M6R8</accession>
<evidence type="ECO:0000313" key="6">
    <source>
        <dbReference type="EMBL" id="PIX27941.1"/>
    </source>
</evidence>
<evidence type="ECO:0000313" key="7">
    <source>
        <dbReference type="EMBL" id="PIY99965.1"/>
    </source>
</evidence>
<dbReference type="EMBL" id="PCUF01000039">
    <property type="protein sequence ID" value="PIN66416.1"/>
    <property type="molecule type" value="Genomic_DNA"/>
</dbReference>
<evidence type="ECO:0000313" key="4">
    <source>
        <dbReference type="EMBL" id="PIV46275.1"/>
    </source>
</evidence>
<keyword evidence="1" id="KW-0472">Membrane</keyword>
<accession>A0A2H9N3K8</accession>
<dbReference type="AlphaFoldDB" id="A0A2G9LIP4"/>
<dbReference type="EMBL" id="PFFF01000028">
    <property type="protein sequence ID" value="PIV89748.1"/>
    <property type="molecule type" value="Genomic_DNA"/>
</dbReference>
<dbReference type="Proteomes" id="UP000229789">
    <property type="component" value="Unassembled WGS sequence"/>
</dbReference>
<dbReference type="Proteomes" id="UP000228989">
    <property type="component" value="Unassembled WGS sequence"/>
</dbReference>
<dbReference type="Proteomes" id="UP000228888">
    <property type="component" value="Unassembled WGS sequence"/>
</dbReference>